<accession>A0A4R6RT68</accession>
<reference evidence="2 3" key="1">
    <citation type="submission" date="2019-03" db="EMBL/GenBank/DDBJ databases">
        <title>Genomic analyses of the natural microbiome of Caenorhabditis elegans.</title>
        <authorList>
            <person name="Samuel B."/>
        </authorList>
    </citation>
    <scope>NUCLEOTIDE SEQUENCE [LARGE SCALE GENOMIC DNA]</scope>
    <source>
        <strain evidence="2 3">JUb18</strain>
    </source>
</reference>
<dbReference type="InterPro" id="IPR036866">
    <property type="entry name" value="RibonucZ/Hydroxyglut_hydro"/>
</dbReference>
<dbReference type="PANTHER" id="PTHR46233:SF4">
    <property type="entry name" value="METALLO-BETA-LACTAMASE DOMAIN-CONTAINING PROTEIN"/>
    <property type="match status" value="1"/>
</dbReference>
<keyword evidence="2" id="KW-0378">Hydrolase</keyword>
<gene>
    <name evidence="2" type="ORF">EDF62_3194</name>
</gene>
<dbReference type="InterPro" id="IPR001279">
    <property type="entry name" value="Metallo-B-lactamas"/>
</dbReference>
<dbReference type="OrthoDB" id="2971563at2"/>
<dbReference type="Pfam" id="PF00753">
    <property type="entry name" value="Lactamase_B"/>
    <property type="match status" value="1"/>
</dbReference>
<dbReference type="AlphaFoldDB" id="A0A4R6RT68"/>
<evidence type="ECO:0000313" key="3">
    <source>
        <dbReference type="Proteomes" id="UP000295601"/>
    </source>
</evidence>
<dbReference type="PANTHER" id="PTHR46233">
    <property type="entry name" value="HYDROXYACYLGLUTATHIONE HYDROLASE GLOC"/>
    <property type="match status" value="1"/>
</dbReference>
<name>A0A4R6RT68_9MICO</name>
<dbReference type="SMART" id="SM00849">
    <property type="entry name" value="Lactamase_B"/>
    <property type="match status" value="1"/>
</dbReference>
<dbReference type="Gene3D" id="3.60.15.10">
    <property type="entry name" value="Ribonuclease Z/Hydroxyacylglutathione hydrolase-like"/>
    <property type="match status" value="1"/>
</dbReference>
<dbReference type="SUPFAM" id="SSF56281">
    <property type="entry name" value="Metallo-hydrolase/oxidoreductase"/>
    <property type="match status" value="1"/>
</dbReference>
<evidence type="ECO:0000259" key="1">
    <source>
        <dbReference type="SMART" id="SM00849"/>
    </source>
</evidence>
<keyword evidence="3" id="KW-1185">Reference proteome</keyword>
<sequence length="225" mass="24247">MGTGRRKAEPVPQVHIERIITSGSIGVGRPGLPVDGIQLENNVWLIGDSERVLVIDAAHDAQAIAQAVGERETLGILLTHGHEDHVNAALEAAQLLDTHVYLHPEDLFIWSETHGDALPDFELTHGATFQVGDIELSTRHTPGHTPGSVCFVAPALNTVFSGDTLFQGGPGATRWDYSSFPQIITSIQESLFTLPAATVVQPGHGDHTVIEREQPALESWLARGQ</sequence>
<dbReference type="GO" id="GO:0016787">
    <property type="term" value="F:hydrolase activity"/>
    <property type="evidence" value="ECO:0007669"/>
    <property type="project" value="UniProtKB-KW"/>
</dbReference>
<dbReference type="EMBL" id="SNYA01000009">
    <property type="protein sequence ID" value="TDP89465.1"/>
    <property type="molecule type" value="Genomic_DNA"/>
</dbReference>
<feature type="domain" description="Metallo-beta-lactamase" evidence="1">
    <location>
        <begin position="40"/>
        <end position="204"/>
    </location>
</feature>
<comment type="caution">
    <text evidence="2">The sequence shown here is derived from an EMBL/GenBank/DDBJ whole genome shotgun (WGS) entry which is preliminary data.</text>
</comment>
<evidence type="ECO:0000313" key="2">
    <source>
        <dbReference type="EMBL" id="TDP89465.1"/>
    </source>
</evidence>
<dbReference type="InterPro" id="IPR051453">
    <property type="entry name" value="MBL_Glyoxalase_II"/>
</dbReference>
<dbReference type="Proteomes" id="UP000295601">
    <property type="component" value="Unassembled WGS sequence"/>
</dbReference>
<proteinExistence type="predicted"/>
<dbReference type="CDD" id="cd06262">
    <property type="entry name" value="metallo-hydrolase-like_MBL-fold"/>
    <property type="match status" value="1"/>
</dbReference>
<protein>
    <submittedName>
        <fullName evidence="2">Glyoxylase-like metal-dependent hydrolase (Beta-lactamase superfamily II)</fullName>
    </submittedName>
</protein>
<organism evidence="2 3">
    <name type="scientific">Leucobacter luti</name>
    <dbReference type="NCBI Taxonomy" id="340320"/>
    <lineage>
        <taxon>Bacteria</taxon>
        <taxon>Bacillati</taxon>
        <taxon>Actinomycetota</taxon>
        <taxon>Actinomycetes</taxon>
        <taxon>Micrococcales</taxon>
        <taxon>Microbacteriaceae</taxon>
        <taxon>Leucobacter</taxon>
    </lineage>
</organism>